<dbReference type="OMA" id="GYVVPQK"/>
<dbReference type="InterPro" id="IPR007919">
    <property type="entry name" value="UPF0220"/>
</dbReference>
<dbReference type="Pfam" id="PF05255">
    <property type="entry name" value="UPF0220"/>
    <property type="match status" value="1"/>
</dbReference>
<evidence type="ECO:0000256" key="1">
    <source>
        <dbReference type="ARBA" id="ARBA00004141"/>
    </source>
</evidence>
<feature type="transmembrane region" description="Helical" evidence="6">
    <location>
        <begin position="21"/>
        <end position="37"/>
    </location>
</feature>
<sequence>MGVLENVKDWFTSDTSRNKNSSLIAGLLFFAGWWILIDAMSSDGGHQITTGYVFIGIFGTISFCMVNAVKGEHISEDNSSESGARIARIWLLVGFVMGFASIIAAIWVMIDDFINNDKKEAWLGVALLLQNVFILFASLVYKFGRNEEEWNE</sequence>
<reference evidence="8" key="1">
    <citation type="submission" date="2018-01" db="EMBL/GenBank/DDBJ databases">
        <authorList>
            <person name="Alioto T."/>
            <person name="Alioto T."/>
        </authorList>
    </citation>
    <scope>NUCLEOTIDE SEQUENCE [LARGE SCALE GENOMIC DNA]</scope>
</reference>
<gene>
    <name evidence="7" type="ORF">DGUA_6G007804</name>
</gene>
<name>A0A3B0JWR2_DROGU</name>
<dbReference type="STRING" id="7266.A0A3B0JWR2"/>
<feature type="transmembrane region" description="Helical" evidence="6">
    <location>
        <begin position="122"/>
        <end position="141"/>
    </location>
</feature>
<dbReference type="AlphaFoldDB" id="A0A3B0JWR2"/>
<evidence type="ECO:0000313" key="8">
    <source>
        <dbReference type="Proteomes" id="UP000268350"/>
    </source>
</evidence>
<keyword evidence="8" id="KW-1185">Reference proteome</keyword>
<dbReference type="PANTHER" id="PTHR13180">
    <property type="entry name" value="SMALL MEMBRANE PROTEIN-RELATED"/>
    <property type="match status" value="1"/>
</dbReference>
<accession>A0A3B0JWR2</accession>
<comment type="subcellular location">
    <subcellularLocation>
        <location evidence="1">Membrane</location>
        <topology evidence="1">Multi-pass membrane protein</topology>
    </subcellularLocation>
</comment>
<organism evidence="7 8">
    <name type="scientific">Drosophila guanche</name>
    <name type="common">Fruit fly</name>
    <dbReference type="NCBI Taxonomy" id="7266"/>
    <lineage>
        <taxon>Eukaryota</taxon>
        <taxon>Metazoa</taxon>
        <taxon>Ecdysozoa</taxon>
        <taxon>Arthropoda</taxon>
        <taxon>Hexapoda</taxon>
        <taxon>Insecta</taxon>
        <taxon>Pterygota</taxon>
        <taxon>Neoptera</taxon>
        <taxon>Endopterygota</taxon>
        <taxon>Diptera</taxon>
        <taxon>Brachycera</taxon>
        <taxon>Muscomorpha</taxon>
        <taxon>Ephydroidea</taxon>
        <taxon>Drosophilidae</taxon>
        <taxon>Drosophila</taxon>
        <taxon>Sophophora</taxon>
    </lineage>
</organism>
<evidence type="ECO:0000256" key="5">
    <source>
        <dbReference type="ARBA" id="ARBA00023136"/>
    </source>
</evidence>
<protein>
    <submittedName>
        <fullName evidence="7">Blast:Transmembrane protein 50A</fullName>
    </submittedName>
</protein>
<keyword evidence="4 6" id="KW-1133">Transmembrane helix</keyword>
<evidence type="ECO:0000256" key="3">
    <source>
        <dbReference type="ARBA" id="ARBA00022692"/>
    </source>
</evidence>
<proteinExistence type="inferred from homology"/>
<keyword evidence="3 6" id="KW-0812">Transmembrane</keyword>
<evidence type="ECO:0000256" key="2">
    <source>
        <dbReference type="ARBA" id="ARBA00005335"/>
    </source>
</evidence>
<dbReference type="OrthoDB" id="268928at2759"/>
<keyword evidence="5 6" id="KW-0472">Membrane</keyword>
<evidence type="ECO:0000313" key="7">
    <source>
        <dbReference type="EMBL" id="SPP77161.1"/>
    </source>
</evidence>
<comment type="similarity">
    <text evidence="2">Belongs to the UPF0220 family.</text>
</comment>
<feature type="transmembrane region" description="Helical" evidence="6">
    <location>
        <begin position="49"/>
        <end position="69"/>
    </location>
</feature>
<feature type="transmembrane region" description="Helical" evidence="6">
    <location>
        <begin position="89"/>
        <end position="110"/>
    </location>
</feature>
<evidence type="ECO:0000256" key="6">
    <source>
        <dbReference type="SAM" id="Phobius"/>
    </source>
</evidence>
<evidence type="ECO:0000256" key="4">
    <source>
        <dbReference type="ARBA" id="ARBA00022989"/>
    </source>
</evidence>
<dbReference type="EMBL" id="OUUW01000002">
    <property type="protein sequence ID" value="SPP77161.1"/>
    <property type="molecule type" value="Genomic_DNA"/>
</dbReference>
<dbReference type="Proteomes" id="UP000268350">
    <property type="component" value="Unassembled WGS sequence"/>
</dbReference>
<dbReference type="GO" id="GO:0016020">
    <property type="term" value="C:membrane"/>
    <property type="evidence" value="ECO:0007669"/>
    <property type="project" value="UniProtKB-SubCell"/>
</dbReference>